<organism evidence="1 2">
    <name type="scientific">Desulfofarcimen acetoxidans (strain ATCC 49208 / DSM 771 / KCTC 5769 / VKM B-1644 / 5575)</name>
    <name type="common">Desulfotomaculum acetoxidans</name>
    <dbReference type="NCBI Taxonomy" id="485916"/>
    <lineage>
        <taxon>Bacteria</taxon>
        <taxon>Bacillati</taxon>
        <taxon>Bacillota</taxon>
        <taxon>Clostridia</taxon>
        <taxon>Eubacteriales</taxon>
        <taxon>Peptococcaceae</taxon>
        <taxon>Desulfofarcimen</taxon>
    </lineage>
</organism>
<protein>
    <recommendedName>
        <fullName evidence="3">Lipoprotein</fullName>
    </recommendedName>
</protein>
<name>C8W5X8_DESAS</name>
<evidence type="ECO:0000313" key="2">
    <source>
        <dbReference type="Proteomes" id="UP000002217"/>
    </source>
</evidence>
<dbReference type="AlphaFoldDB" id="C8W5X8"/>
<proteinExistence type="predicted"/>
<gene>
    <name evidence="1" type="ordered locus">Dtox_0512</name>
</gene>
<accession>C8W5X8</accession>
<dbReference type="Proteomes" id="UP000002217">
    <property type="component" value="Chromosome"/>
</dbReference>
<sequence length="107" mass="12096">MLRAIFLLVILSLIIMLIGCSNDVYIPPDPIVDVKTYGDITKTKQKKLKIIVKNVTDSDLINVELWVGRNNISTKNKDLSKKVKNIKPGGIIKYYANITAQLPHYKI</sequence>
<dbReference type="HOGENOM" id="CLU_2205778_0_0_9"/>
<evidence type="ECO:0008006" key="3">
    <source>
        <dbReference type="Google" id="ProtNLM"/>
    </source>
</evidence>
<dbReference type="EMBL" id="CP001720">
    <property type="protein sequence ID" value="ACV61433.1"/>
    <property type="molecule type" value="Genomic_DNA"/>
</dbReference>
<dbReference type="KEGG" id="dae:Dtox_0512"/>
<dbReference type="PROSITE" id="PS51257">
    <property type="entry name" value="PROKAR_LIPOPROTEIN"/>
    <property type="match status" value="1"/>
</dbReference>
<keyword evidence="2" id="KW-1185">Reference proteome</keyword>
<evidence type="ECO:0000313" key="1">
    <source>
        <dbReference type="EMBL" id="ACV61433.1"/>
    </source>
</evidence>
<reference evidence="1 2" key="1">
    <citation type="journal article" date="2009" name="Stand. Genomic Sci.">
        <title>Complete genome sequence of Desulfotomaculum acetoxidans type strain (5575).</title>
        <authorList>
            <person name="Spring S."/>
            <person name="Lapidus A."/>
            <person name="Schroder M."/>
            <person name="Gleim D."/>
            <person name="Sims D."/>
            <person name="Meincke L."/>
            <person name="Glavina Del Rio T."/>
            <person name="Tice H."/>
            <person name="Copeland A."/>
            <person name="Cheng J.F."/>
            <person name="Lucas S."/>
            <person name="Chen F."/>
            <person name="Nolan M."/>
            <person name="Bruce D."/>
            <person name="Goodwin L."/>
            <person name="Pitluck S."/>
            <person name="Ivanova N."/>
            <person name="Mavromatis K."/>
            <person name="Mikhailova N."/>
            <person name="Pati A."/>
            <person name="Chen A."/>
            <person name="Palaniappan K."/>
            <person name="Land M."/>
            <person name="Hauser L."/>
            <person name="Chang Y.J."/>
            <person name="Jeffries C.D."/>
            <person name="Chain P."/>
            <person name="Saunders E."/>
            <person name="Brettin T."/>
            <person name="Detter J.C."/>
            <person name="Goker M."/>
            <person name="Bristow J."/>
            <person name="Eisen J.A."/>
            <person name="Markowitz V."/>
            <person name="Hugenholtz P."/>
            <person name="Kyrpides N.C."/>
            <person name="Klenk H.P."/>
            <person name="Han C."/>
        </authorList>
    </citation>
    <scope>NUCLEOTIDE SEQUENCE [LARGE SCALE GENOMIC DNA]</scope>
    <source>
        <strain evidence="2">ATCC 49208 / DSM 771 / VKM B-1644</strain>
    </source>
</reference>